<reference evidence="1" key="1">
    <citation type="submission" date="2021-06" db="EMBL/GenBank/DDBJ databases">
        <authorList>
            <person name="Kallberg Y."/>
            <person name="Tangrot J."/>
            <person name="Rosling A."/>
        </authorList>
    </citation>
    <scope>NUCLEOTIDE SEQUENCE</scope>
    <source>
        <strain evidence="1">MA461A</strain>
    </source>
</reference>
<proteinExistence type="predicted"/>
<sequence length="87" mass="9945">QPLSFQLTPADKVVKQADGRSEYLAELAAEIAEMGKCQGCEMPEYVIHQEYEAGDMKSHLICSGCQKKCDEGIYKHENDYYSFRHPR</sequence>
<gene>
    <name evidence="1" type="ORF">RPERSI_LOCUS35568</name>
</gene>
<protein>
    <submittedName>
        <fullName evidence="1">5546_t:CDS:1</fullName>
    </submittedName>
</protein>
<feature type="non-terminal residue" evidence="1">
    <location>
        <position position="1"/>
    </location>
</feature>
<keyword evidence="2" id="KW-1185">Reference proteome</keyword>
<accession>A0ACA9SUV9</accession>
<evidence type="ECO:0000313" key="2">
    <source>
        <dbReference type="Proteomes" id="UP000789920"/>
    </source>
</evidence>
<dbReference type="EMBL" id="CAJVQC010165228">
    <property type="protein sequence ID" value="CAG8849387.1"/>
    <property type="molecule type" value="Genomic_DNA"/>
</dbReference>
<comment type="caution">
    <text evidence="1">The sequence shown here is derived from an EMBL/GenBank/DDBJ whole genome shotgun (WGS) entry which is preliminary data.</text>
</comment>
<feature type="non-terminal residue" evidence="1">
    <location>
        <position position="87"/>
    </location>
</feature>
<dbReference type="Proteomes" id="UP000789920">
    <property type="component" value="Unassembled WGS sequence"/>
</dbReference>
<name>A0ACA9SUV9_9GLOM</name>
<organism evidence="1 2">
    <name type="scientific">Racocetra persica</name>
    <dbReference type="NCBI Taxonomy" id="160502"/>
    <lineage>
        <taxon>Eukaryota</taxon>
        <taxon>Fungi</taxon>
        <taxon>Fungi incertae sedis</taxon>
        <taxon>Mucoromycota</taxon>
        <taxon>Glomeromycotina</taxon>
        <taxon>Glomeromycetes</taxon>
        <taxon>Diversisporales</taxon>
        <taxon>Gigasporaceae</taxon>
        <taxon>Racocetra</taxon>
    </lineage>
</organism>
<evidence type="ECO:0000313" key="1">
    <source>
        <dbReference type="EMBL" id="CAG8849387.1"/>
    </source>
</evidence>